<evidence type="ECO:0000313" key="3">
    <source>
        <dbReference type="Proteomes" id="UP001215280"/>
    </source>
</evidence>
<name>A0AAD7JN74_9AGAR</name>
<feature type="domain" description="AB hydrolase-1" evidence="1">
    <location>
        <begin position="7"/>
        <end position="250"/>
    </location>
</feature>
<dbReference type="GO" id="GO:0016787">
    <property type="term" value="F:hydrolase activity"/>
    <property type="evidence" value="ECO:0007669"/>
    <property type="project" value="UniProtKB-KW"/>
</dbReference>
<organism evidence="2 3">
    <name type="scientific">Mycena maculata</name>
    <dbReference type="NCBI Taxonomy" id="230809"/>
    <lineage>
        <taxon>Eukaryota</taxon>
        <taxon>Fungi</taxon>
        <taxon>Dikarya</taxon>
        <taxon>Basidiomycota</taxon>
        <taxon>Agaricomycotina</taxon>
        <taxon>Agaricomycetes</taxon>
        <taxon>Agaricomycetidae</taxon>
        <taxon>Agaricales</taxon>
        <taxon>Marasmiineae</taxon>
        <taxon>Mycenaceae</taxon>
        <taxon>Mycena</taxon>
    </lineage>
</organism>
<evidence type="ECO:0000313" key="2">
    <source>
        <dbReference type="EMBL" id="KAJ7766492.1"/>
    </source>
</evidence>
<protein>
    <submittedName>
        <fullName evidence="2">Alpha/beta hydrolase fold-1</fullName>
    </submittedName>
</protein>
<keyword evidence="3" id="KW-1185">Reference proteome</keyword>
<keyword evidence="2" id="KW-0378">Hydrolase</keyword>
<proteinExistence type="predicted"/>
<dbReference type="PANTHER" id="PTHR37017:SF11">
    <property type="entry name" value="ESTERASE_LIPASE_THIOESTERASE DOMAIN-CONTAINING PROTEIN"/>
    <property type="match status" value="1"/>
</dbReference>
<dbReference type="Gene3D" id="3.40.50.1820">
    <property type="entry name" value="alpha/beta hydrolase"/>
    <property type="match status" value="1"/>
</dbReference>
<comment type="caution">
    <text evidence="2">The sequence shown here is derived from an EMBL/GenBank/DDBJ whole genome shotgun (WGS) entry which is preliminary data.</text>
</comment>
<gene>
    <name evidence="2" type="ORF">DFH07DRAFT_343595</name>
</gene>
<dbReference type="InterPro" id="IPR000073">
    <property type="entry name" value="AB_hydrolase_1"/>
</dbReference>
<dbReference type="PANTHER" id="PTHR37017">
    <property type="entry name" value="AB HYDROLASE-1 DOMAIN-CONTAINING PROTEIN-RELATED"/>
    <property type="match status" value="1"/>
</dbReference>
<dbReference type="Pfam" id="PF12697">
    <property type="entry name" value="Abhydrolase_6"/>
    <property type="match status" value="1"/>
</dbReference>
<reference evidence="2" key="1">
    <citation type="submission" date="2023-03" db="EMBL/GenBank/DDBJ databases">
        <title>Massive genome expansion in bonnet fungi (Mycena s.s.) driven by repeated elements and novel gene families across ecological guilds.</title>
        <authorList>
            <consortium name="Lawrence Berkeley National Laboratory"/>
            <person name="Harder C.B."/>
            <person name="Miyauchi S."/>
            <person name="Viragh M."/>
            <person name="Kuo A."/>
            <person name="Thoen E."/>
            <person name="Andreopoulos B."/>
            <person name="Lu D."/>
            <person name="Skrede I."/>
            <person name="Drula E."/>
            <person name="Henrissat B."/>
            <person name="Morin E."/>
            <person name="Kohler A."/>
            <person name="Barry K."/>
            <person name="LaButti K."/>
            <person name="Morin E."/>
            <person name="Salamov A."/>
            <person name="Lipzen A."/>
            <person name="Mereny Z."/>
            <person name="Hegedus B."/>
            <person name="Baldrian P."/>
            <person name="Stursova M."/>
            <person name="Weitz H."/>
            <person name="Taylor A."/>
            <person name="Grigoriev I.V."/>
            <person name="Nagy L.G."/>
            <person name="Martin F."/>
            <person name="Kauserud H."/>
        </authorList>
    </citation>
    <scope>NUCLEOTIDE SEQUENCE</scope>
    <source>
        <strain evidence="2">CBHHK188m</strain>
    </source>
</reference>
<dbReference type="AlphaFoldDB" id="A0AAD7JN74"/>
<accession>A0AAD7JN74</accession>
<evidence type="ECO:0000259" key="1">
    <source>
        <dbReference type="Pfam" id="PF12697"/>
    </source>
</evidence>
<dbReference type="EMBL" id="JARJLG010000032">
    <property type="protein sequence ID" value="KAJ7766492.1"/>
    <property type="molecule type" value="Genomic_DNA"/>
</dbReference>
<sequence length="264" mass="27969">MAPVSYLIVPGSFATPALYDDLVALLHKQGHNVRAISLPSANDGTRLPAPTAADDAAHIREELTALLDHETTPSDVLLLLHSYAGVPGSSAVQGLGRSDRALQAKATAVVGIVYLASFLLPLGMSNRRFLITHKAMPDDVAAGVAGGYLPPIDPAFAPFLFNDVPDEAERARLLGLMTQHSSDSYDGAVAYEAFKHIPSVSIIPGNDLIVPTRLQELMYEAVATDGNVSRVFVEGAGHCLNNSRPDIVAAEMVKLAESQAVHDT</sequence>
<dbReference type="InterPro" id="IPR029058">
    <property type="entry name" value="AB_hydrolase_fold"/>
</dbReference>
<dbReference type="Proteomes" id="UP001215280">
    <property type="component" value="Unassembled WGS sequence"/>
</dbReference>
<dbReference type="SUPFAM" id="SSF53474">
    <property type="entry name" value="alpha/beta-Hydrolases"/>
    <property type="match status" value="1"/>
</dbReference>
<dbReference type="InterPro" id="IPR052897">
    <property type="entry name" value="Sec-Metab_Biosynth_Hydrolase"/>
</dbReference>